<feature type="binding site" description="axial binding residue" evidence="17">
    <location>
        <position position="181"/>
    </location>
    <ligand>
        <name>heme b</name>
        <dbReference type="ChEBI" id="CHEBI:60344"/>
        <label>b562</label>
    </ligand>
    <ligandPart>
        <name>Fe</name>
        <dbReference type="ChEBI" id="CHEBI:18248"/>
    </ligandPart>
</feature>
<evidence type="ECO:0000256" key="11">
    <source>
        <dbReference type="ARBA" id="ARBA00022989"/>
    </source>
</evidence>
<feature type="binding site" evidence="16">
    <location>
        <position position="200"/>
    </location>
    <ligand>
        <name>a ubiquinone</name>
        <dbReference type="ChEBI" id="CHEBI:16389"/>
    </ligand>
</feature>
<reference evidence="21" key="1">
    <citation type="journal article" date="2010" name="Comp. Biochem. Physiol. Part D Genomics Proteomics">
        <title>Complete mitochondrial genome sequences of the three pelagic chaetognaths Sagitta nagae, Sagitta decipiens and Sagitta enflata.</title>
        <authorList>
            <person name="Miyamoto H."/>
            <person name="Machida R.J."/>
            <person name="Nishida S."/>
        </authorList>
    </citation>
    <scope>NUCLEOTIDE SEQUENCE</scope>
</reference>
<keyword evidence="9" id="KW-0999">Mitochondrion inner membrane</keyword>
<evidence type="ECO:0000256" key="10">
    <source>
        <dbReference type="ARBA" id="ARBA00022982"/>
    </source>
</evidence>
<accession>D3DKP0</accession>
<dbReference type="Pfam" id="PF00033">
    <property type="entry name" value="Cytochrome_B"/>
    <property type="match status" value="1"/>
</dbReference>
<dbReference type="GO" id="GO:0045275">
    <property type="term" value="C:respiratory chain complex III"/>
    <property type="evidence" value="ECO:0007669"/>
    <property type="project" value="InterPro"/>
</dbReference>
<evidence type="ECO:0000256" key="6">
    <source>
        <dbReference type="ARBA" id="ARBA00022660"/>
    </source>
</evidence>
<evidence type="ECO:0000256" key="18">
    <source>
        <dbReference type="RuleBase" id="RU362117"/>
    </source>
</evidence>
<evidence type="ECO:0000259" key="19">
    <source>
        <dbReference type="PROSITE" id="PS51002"/>
    </source>
</evidence>
<dbReference type="PANTHER" id="PTHR19271:SF16">
    <property type="entry name" value="CYTOCHROME B"/>
    <property type="match status" value="1"/>
</dbReference>
<keyword evidence="4 18" id="KW-0813">Transport</keyword>
<dbReference type="InterPro" id="IPR005797">
    <property type="entry name" value="Cyt_b/b6_N"/>
</dbReference>
<keyword evidence="10 18" id="KW-0249">Electron transport</keyword>
<dbReference type="InterPro" id="IPR030689">
    <property type="entry name" value="Cytochrome_b"/>
</dbReference>
<comment type="similarity">
    <text evidence="18">Belongs to the cytochrome b family.</text>
</comment>
<evidence type="ECO:0000256" key="4">
    <source>
        <dbReference type="ARBA" id="ARBA00022448"/>
    </source>
</evidence>
<reference evidence="21" key="2">
    <citation type="submission" date="2010-02" db="EMBL/GenBank/DDBJ databases">
        <title>CMarZ DNA Barcode.</title>
        <authorList>
            <person name="Machida R.J."/>
            <person name="Nishida S."/>
        </authorList>
    </citation>
    <scope>NUCLEOTIDE SEQUENCE</scope>
</reference>
<dbReference type="InterPro" id="IPR036150">
    <property type="entry name" value="Cyt_b/b6_C_sf"/>
</dbReference>
<dbReference type="PANTHER" id="PTHR19271">
    <property type="entry name" value="CYTOCHROME B"/>
    <property type="match status" value="1"/>
</dbReference>
<dbReference type="CDD" id="cd00290">
    <property type="entry name" value="cytochrome_b_C"/>
    <property type="match status" value="1"/>
</dbReference>
<evidence type="ECO:0000256" key="16">
    <source>
        <dbReference type="PIRSR" id="PIRSR038885-1"/>
    </source>
</evidence>
<dbReference type="PROSITE" id="PS51003">
    <property type="entry name" value="CYTB_CTER"/>
    <property type="match status" value="1"/>
</dbReference>
<comment type="cofactor">
    <cofactor evidence="17">
        <name>heme</name>
        <dbReference type="ChEBI" id="CHEBI:30413"/>
    </cofactor>
    <text evidence="17">Binds 2 heme groups non-covalently.</text>
</comment>
<evidence type="ECO:0000256" key="3">
    <source>
        <dbReference type="ARBA" id="ARBA00013531"/>
    </source>
</evidence>
<dbReference type="Pfam" id="PF00032">
    <property type="entry name" value="Cytochrom_B_C"/>
    <property type="match status" value="1"/>
</dbReference>
<evidence type="ECO:0000256" key="5">
    <source>
        <dbReference type="ARBA" id="ARBA00022617"/>
    </source>
</evidence>
<dbReference type="RefSeq" id="YP_003433823.1">
    <property type="nucleotide sequence ID" value="NC_013814.1"/>
</dbReference>
<feature type="transmembrane region" description="Helical" evidence="18">
    <location>
        <begin position="177"/>
        <end position="198"/>
    </location>
</feature>
<evidence type="ECO:0000256" key="1">
    <source>
        <dbReference type="ARBA" id="ARBA00002566"/>
    </source>
</evidence>
<evidence type="ECO:0000313" key="21">
    <source>
        <dbReference type="EMBL" id="BAI68189.1"/>
    </source>
</evidence>
<dbReference type="SUPFAM" id="SSF81342">
    <property type="entry name" value="Transmembrane di-heme cytochromes"/>
    <property type="match status" value="1"/>
</dbReference>
<feature type="transmembrane region" description="Helical" evidence="18">
    <location>
        <begin position="352"/>
        <end position="371"/>
    </location>
</feature>
<keyword evidence="12 17" id="KW-0408">Iron</keyword>
<dbReference type="Gene3D" id="1.20.810.10">
    <property type="entry name" value="Cytochrome Bc1 Complex, Chain C"/>
    <property type="match status" value="1"/>
</dbReference>
<keyword evidence="14 18" id="KW-0496">Mitochondrion</keyword>
<evidence type="ECO:0000256" key="15">
    <source>
        <dbReference type="ARBA" id="ARBA00023136"/>
    </source>
</evidence>
<gene>
    <name evidence="21" type="primary">CYTb</name>
</gene>
<dbReference type="GO" id="GO:0005743">
    <property type="term" value="C:mitochondrial inner membrane"/>
    <property type="evidence" value="ECO:0007669"/>
    <property type="project" value="UniProtKB-SubCell"/>
</dbReference>
<evidence type="ECO:0000256" key="8">
    <source>
        <dbReference type="ARBA" id="ARBA00022723"/>
    </source>
</evidence>
<proteinExistence type="inferred from homology"/>
<sequence>MRLRHKNEMMKIVNGTLVDLPSPVNLSMWWNFGSLLGLVLVLQLVSGIFLAMHYTADVSLAFGTVSHIFRDVNSGWILRSLHANGASFFFICMYSHIGRGLYYGSYMYVKTWITGVALMGLVMAAAFLGYVLPWGQMSFWGATVITNLFSAFPYFGSSLVTWLWGGFSVDNATLTRFFTFHFLVPFVVTAMAGLHIFFLHSTGSNNPLGLSSEPEKIPFHWYYSVKDVVGFVLMLLALFMLVMFSPNYLGEPDNFIPANPLVTPAHIVPEWYFLFAYAILRSIPNKLGGVVGLFGSILVLLTLPLLHVNYMKGTTFYPILKVAFWIFCLTFGMLTLGGGWPVEEPYVQVSQFFSVLYFFYFLVSSVIRGIWDRSIN</sequence>
<feature type="binding site" description="axial binding residue" evidence="17">
    <location>
        <position position="96"/>
    </location>
    <ligand>
        <name>heme b</name>
        <dbReference type="ChEBI" id="CHEBI:60344"/>
        <label>b566</label>
    </ligand>
    <ligandPart>
        <name>Fe</name>
        <dbReference type="ChEBI" id="CHEBI:18248"/>
    </ligandPart>
</feature>
<feature type="transmembrane region" description="Helical" evidence="18">
    <location>
        <begin position="76"/>
        <end position="97"/>
    </location>
</feature>
<feature type="binding site" description="axial binding residue" evidence="17">
    <location>
        <position position="82"/>
    </location>
    <ligand>
        <name>heme b</name>
        <dbReference type="ChEBI" id="CHEBI:60344"/>
        <label>b562</label>
    </ligand>
    <ligandPart>
        <name>Fe</name>
        <dbReference type="ChEBI" id="CHEBI:18248"/>
    </ligandPart>
</feature>
<keyword evidence="13" id="KW-0830">Ubiquinone</keyword>
<feature type="transmembrane region" description="Helical" evidence="18">
    <location>
        <begin position="138"/>
        <end position="165"/>
    </location>
</feature>
<feature type="transmembrane region" description="Helical" evidence="18">
    <location>
        <begin position="228"/>
        <end position="249"/>
    </location>
</feature>
<evidence type="ECO:0000256" key="17">
    <source>
        <dbReference type="PIRSR" id="PIRSR038885-2"/>
    </source>
</evidence>
<dbReference type="PROSITE" id="PS51002">
    <property type="entry name" value="CYTB_NTER"/>
    <property type="match status" value="1"/>
</dbReference>
<evidence type="ECO:0000256" key="2">
    <source>
        <dbReference type="ARBA" id="ARBA00004448"/>
    </source>
</evidence>
<evidence type="ECO:0000256" key="13">
    <source>
        <dbReference type="ARBA" id="ARBA00023075"/>
    </source>
</evidence>
<evidence type="ECO:0000256" key="7">
    <source>
        <dbReference type="ARBA" id="ARBA00022692"/>
    </source>
</evidence>
<name>D3DKP0_9BILA</name>
<comment type="subcellular location">
    <subcellularLocation>
        <location evidence="2">Mitochondrion inner membrane</location>
        <topology evidence="2">Multi-pass membrane protein</topology>
    </subcellularLocation>
</comment>
<dbReference type="EMBL" id="AP011547">
    <property type="protein sequence ID" value="BAI68189.1"/>
    <property type="molecule type" value="Genomic_DNA"/>
</dbReference>
<dbReference type="InterPro" id="IPR005798">
    <property type="entry name" value="Cyt_b/b6_C"/>
</dbReference>
<dbReference type="InterPro" id="IPR016174">
    <property type="entry name" value="Di-haem_cyt_TM"/>
</dbReference>
<dbReference type="CDD" id="cd00284">
    <property type="entry name" value="Cytochrome_b_N"/>
    <property type="match status" value="1"/>
</dbReference>
<dbReference type="InterPro" id="IPR048259">
    <property type="entry name" value="Cytochrome_b_N_euk/bac"/>
</dbReference>
<dbReference type="InterPro" id="IPR048260">
    <property type="entry name" value="Cytochrome_b_C_euk/bac"/>
</dbReference>
<evidence type="ECO:0000256" key="12">
    <source>
        <dbReference type="ARBA" id="ARBA00023004"/>
    </source>
</evidence>
<comment type="cofactor">
    <cofactor evidence="18">
        <name>heme b</name>
        <dbReference type="ChEBI" id="CHEBI:60344"/>
    </cofactor>
    <text evidence="18">Binds 2 heme groups non-covalently.</text>
</comment>
<dbReference type="SUPFAM" id="SSF81648">
    <property type="entry name" value="a domain/subunit of cytochrome bc1 complex (Ubiquinol-cytochrome c reductase)"/>
    <property type="match status" value="1"/>
</dbReference>
<feature type="transmembrane region" description="Helical" evidence="18">
    <location>
        <begin position="261"/>
        <end position="280"/>
    </location>
</feature>
<comment type="function">
    <text evidence="1 18">Component of the ubiquinol-cytochrome c reductase complex (complex III or cytochrome b-c1 complex) that is part of the mitochondrial respiratory chain. The b-c1 complex mediates electron transfer from ubiquinol to cytochrome c. Contributes to the generation of a proton gradient across the mitochondrial membrane that is then used for ATP synthesis.</text>
</comment>
<keyword evidence="6 18" id="KW-0679">Respiratory chain</keyword>
<keyword evidence="5 17" id="KW-0349">Heme</keyword>
<dbReference type="GO" id="GO:0006122">
    <property type="term" value="P:mitochondrial electron transport, ubiquinol to cytochrome c"/>
    <property type="evidence" value="ECO:0007669"/>
    <property type="project" value="TreeGrafter"/>
</dbReference>
<dbReference type="InterPro" id="IPR027387">
    <property type="entry name" value="Cytb/b6-like_sf"/>
</dbReference>
<feature type="transmembrane region" description="Helical" evidence="18">
    <location>
        <begin position="322"/>
        <end position="340"/>
    </location>
</feature>
<dbReference type="GO" id="GO:0016491">
    <property type="term" value="F:oxidoreductase activity"/>
    <property type="evidence" value="ECO:0007669"/>
    <property type="project" value="UniProtKB-UniRule"/>
</dbReference>
<feature type="domain" description="Cytochrome b/b6 C-terminal region profile" evidence="20">
    <location>
        <begin position="209"/>
        <end position="376"/>
    </location>
</feature>
<dbReference type="PIRSF" id="PIRSF038885">
    <property type="entry name" value="COB"/>
    <property type="match status" value="1"/>
</dbReference>
<dbReference type="GeneID" id="8774299"/>
<feature type="transmembrane region" description="Helical" evidence="18">
    <location>
        <begin position="286"/>
        <end position="310"/>
    </location>
</feature>
<dbReference type="GO" id="GO:0008121">
    <property type="term" value="F:quinol-cytochrome-c reductase activity"/>
    <property type="evidence" value="ECO:0007669"/>
    <property type="project" value="InterPro"/>
</dbReference>
<evidence type="ECO:0000259" key="20">
    <source>
        <dbReference type="PROSITE" id="PS51003"/>
    </source>
</evidence>
<evidence type="ECO:0000256" key="9">
    <source>
        <dbReference type="ARBA" id="ARBA00022792"/>
    </source>
</evidence>
<protein>
    <recommendedName>
        <fullName evidence="3 18">Cytochrome b</fullName>
    </recommendedName>
</protein>
<dbReference type="GO" id="GO:0046872">
    <property type="term" value="F:metal ion binding"/>
    <property type="evidence" value="ECO:0007669"/>
    <property type="project" value="UniProtKB-UniRule"/>
</dbReference>
<dbReference type="AlphaFoldDB" id="D3DKP0"/>
<feature type="transmembrane region" description="Helical" evidence="18">
    <location>
        <begin position="109"/>
        <end position="132"/>
    </location>
</feature>
<feature type="domain" description="Cytochrome b/b6 N-terminal region profile" evidence="19">
    <location>
        <begin position="1"/>
        <end position="208"/>
    </location>
</feature>
<evidence type="ECO:0000256" key="14">
    <source>
        <dbReference type="ARBA" id="ARBA00023128"/>
    </source>
</evidence>
<keyword evidence="11 18" id="KW-1133">Transmembrane helix</keyword>
<feature type="binding site" description="axial binding residue" evidence="17">
    <location>
        <position position="195"/>
    </location>
    <ligand>
        <name>heme b</name>
        <dbReference type="ChEBI" id="CHEBI:60344"/>
        <label>b566</label>
    </ligand>
    <ligandPart>
        <name>Fe</name>
        <dbReference type="ChEBI" id="CHEBI:18248"/>
    </ligandPart>
</feature>
<geneLocation type="mitochondrion" evidence="21"/>
<feature type="transmembrane region" description="Helical" evidence="18">
    <location>
        <begin position="35"/>
        <end position="56"/>
    </location>
</feature>
<keyword evidence="15 18" id="KW-0472">Membrane</keyword>
<keyword evidence="7 18" id="KW-0812">Transmembrane</keyword>
<organism evidence="21">
    <name type="scientific">Flaccisagitta enflata</name>
    <dbReference type="NCBI Taxonomy" id="366393"/>
    <lineage>
        <taxon>Eukaryota</taxon>
        <taxon>Metazoa</taxon>
        <taxon>Spiralia</taxon>
        <taxon>Gnathifera</taxon>
        <taxon>Chaetognatha</taxon>
        <taxon>Sagittoidea</taxon>
        <taxon>Aphragmophora</taxon>
        <taxon>Ctenodontina</taxon>
        <taxon>Sagittidae</taxon>
        <taxon>Flaccisagitta</taxon>
    </lineage>
</organism>
<keyword evidence="8 17" id="KW-0479">Metal-binding</keyword>